<accession>A0A1I2CVL3</accession>
<feature type="compositionally biased region" description="Basic and acidic residues" evidence="1">
    <location>
        <begin position="23"/>
        <end position="36"/>
    </location>
</feature>
<evidence type="ECO:0000313" key="3">
    <source>
        <dbReference type="Proteomes" id="UP000199516"/>
    </source>
</evidence>
<evidence type="ECO:0000313" key="2">
    <source>
        <dbReference type="EMBL" id="SFE72225.1"/>
    </source>
</evidence>
<feature type="region of interest" description="Disordered" evidence="1">
    <location>
        <begin position="1"/>
        <end position="56"/>
    </location>
</feature>
<evidence type="ECO:0008006" key="4">
    <source>
        <dbReference type="Google" id="ProtNLM"/>
    </source>
</evidence>
<proteinExistence type="predicted"/>
<name>A0A1I2CVL3_9BACI</name>
<dbReference type="InterPro" id="IPR025435">
    <property type="entry name" value="YfhD-like"/>
</dbReference>
<protein>
    <recommendedName>
        <fullName evidence="4">YfhD-like protein</fullName>
    </recommendedName>
</protein>
<organism evidence="2 3">
    <name type="scientific">Alteribacillus iranensis</name>
    <dbReference type="NCBI Taxonomy" id="930128"/>
    <lineage>
        <taxon>Bacteria</taxon>
        <taxon>Bacillati</taxon>
        <taxon>Bacillota</taxon>
        <taxon>Bacilli</taxon>
        <taxon>Bacillales</taxon>
        <taxon>Bacillaceae</taxon>
        <taxon>Alteribacillus</taxon>
    </lineage>
</organism>
<dbReference type="Pfam" id="PF14151">
    <property type="entry name" value="YfhD"/>
    <property type="match status" value="1"/>
</dbReference>
<gene>
    <name evidence="2" type="ORF">SAMN05192532_103227</name>
</gene>
<reference evidence="2 3" key="1">
    <citation type="submission" date="2016-10" db="EMBL/GenBank/DDBJ databases">
        <authorList>
            <person name="de Groot N.N."/>
        </authorList>
    </citation>
    <scope>NUCLEOTIDE SEQUENCE [LARGE SCALE GENOMIC DNA]</scope>
    <source>
        <strain evidence="2 3">DSM 23995</strain>
    </source>
</reference>
<dbReference type="RefSeq" id="WP_177194756.1">
    <property type="nucleotide sequence ID" value="NZ_FONT01000003.1"/>
</dbReference>
<dbReference type="Proteomes" id="UP000199516">
    <property type="component" value="Unassembled WGS sequence"/>
</dbReference>
<sequence length="56" mass="6314">MTRGQSGNNKKKKKASLSQTPAKDIEKGDSMAEYAKEISALPSKKPKRENKRETRH</sequence>
<evidence type="ECO:0000256" key="1">
    <source>
        <dbReference type="SAM" id="MobiDB-lite"/>
    </source>
</evidence>
<dbReference type="EMBL" id="FONT01000003">
    <property type="protein sequence ID" value="SFE72225.1"/>
    <property type="molecule type" value="Genomic_DNA"/>
</dbReference>
<dbReference type="AlphaFoldDB" id="A0A1I2CVL3"/>
<keyword evidence="3" id="KW-1185">Reference proteome</keyword>